<dbReference type="InterPro" id="IPR026444">
    <property type="entry name" value="Secre_tail"/>
</dbReference>
<proteinExistence type="predicted"/>
<evidence type="ECO:0000313" key="3">
    <source>
        <dbReference type="Proteomes" id="UP001501556"/>
    </source>
</evidence>
<dbReference type="EMBL" id="BAABDI010000023">
    <property type="protein sequence ID" value="GAA3983050.1"/>
    <property type="molecule type" value="Genomic_DNA"/>
</dbReference>
<sequence length="102" mass="11109">MLYYRLRQVDRDGTFTFSPVATVVGSGVAKVLLFPNPAHSSISFLAAEATPYRVLNQLGQSLLTGTAEAGSPSINIEKLSPGLYFLELQTATGRMVQKFEKQ</sequence>
<name>A0ABP7QIE2_9BACT</name>
<comment type="caution">
    <text evidence="2">The sequence shown here is derived from an EMBL/GenBank/DDBJ whole genome shotgun (WGS) entry which is preliminary data.</text>
</comment>
<accession>A0ABP7QIE2</accession>
<keyword evidence="3" id="KW-1185">Reference proteome</keyword>
<protein>
    <recommendedName>
        <fullName evidence="1">Secretion system C-terminal sorting domain-containing protein</fullName>
    </recommendedName>
</protein>
<evidence type="ECO:0000259" key="1">
    <source>
        <dbReference type="Pfam" id="PF18962"/>
    </source>
</evidence>
<dbReference type="NCBIfam" id="TIGR04183">
    <property type="entry name" value="Por_Secre_tail"/>
    <property type="match status" value="1"/>
</dbReference>
<dbReference type="Pfam" id="PF18962">
    <property type="entry name" value="Por_Secre_tail"/>
    <property type="match status" value="1"/>
</dbReference>
<reference evidence="3" key="1">
    <citation type="journal article" date="2019" name="Int. J. Syst. Evol. Microbiol.">
        <title>The Global Catalogue of Microorganisms (GCM) 10K type strain sequencing project: providing services to taxonomists for standard genome sequencing and annotation.</title>
        <authorList>
            <consortium name="The Broad Institute Genomics Platform"/>
            <consortium name="The Broad Institute Genome Sequencing Center for Infectious Disease"/>
            <person name="Wu L."/>
            <person name="Ma J."/>
        </authorList>
    </citation>
    <scope>NUCLEOTIDE SEQUENCE [LARGE SCALE GENOMIC DNA]</scope>
    <source>
        <strain evidence="3">JCM 17217</strain>
    </source>
</reference>
<dbReference type="Proteomes" id="UP001501556">
    <property type="component" value="Unassembled WGS sequence"/>
</dbReference>
<dbReference type="RefSeq" id="WP_345125707.1">
    <property type="nucleotide sequence ID" value="NZ_BAABDI010000023.1"/>
</dbReference>
<feature type="domain" description="Secretion system C-terminal sorting" evidence="1">
    <location>
        <begin position="33"/>
        <end position="99"/>
    </location>
</feature>
<organism evidence="2 3">
    <name type="scientific">Hymenobacter antarcticus</name>
    <dbReference type="NCBI Taxonomy" id="486270"/>
    <lineage>
        <taxon>Bacteria</taxon>
        <taxon>Pseudomonadati</taxon>
        <taxon>Bacteroidota</taxon>
        <taxon>Cytophagia</taxon>
        <taxon>Cytophagales</taxon>
        <taxon>Hymenobacteraceae</taxon>
        <taxon>Hymenobacter</taxon>
    </lineage>
</organism>
<evidence type="ECO:0000313" key="2">
    <source>
        <dbReference type="EMBL" id="GAA3983050.1"/>
    </source>
</evidence>
<gene>
    <name evidence="2" type="ORF">GCM10022407_30310</name>
</gene>